<feature type="transmembrane region" description="Helical" evidence="8">
    <location>
        <begin position="139"/>
        <end position="156"/>
    </location>
</feature>
<feature type="transmembrane region" description="Helical" evidence="8">
    <location>
        <begin position="375"/>
        <end position="393"/>
    </location>
</feature>
<keyword evidence="3" id="KW-1003">Cell membrane</keyword>
<keyword evidence="5 8" id="KW-1133">Transmembrane helix</keyword>
<feature type="transmembrane region" description="Helical" evidence="8">
    <location>
        <begin position="168"/>
        <end position="188"/>
    </location>
</feature>
<feature type="transmembrane region" description="Helical" evidence="8">
    <location>
        <begin position="213"/>
        <end position="235"/>
    </location>
</feature>
<feature type="transmembrane region" description="Helical" evidence="8">
    <location>
        <begin position="413"/>
        <end position="435"/>
    </location>
</feature>
<feature type="domain" description="NADH:quinone oxidoreductase/Mrp antiporter transmembrane" evidence="9">
    <location>
        <begin position="133"/>
        <end position="407"/>
    </location>
</feature>
<dbReference type="GO" id="GO:0042773">
    <property type="term" value="P:ATP synthesis coupled electron transport"/>
    <property type="evidence" value="ECO:0007669"/>
    <property type="project" value="InterPro"/>
</dbReference>
<evidence type="ECO:0000256" key="1">
    <source>
        <dbReference type="ARBA" id="ARBA00004651"/>
    </source>
</evidence>
<evidence type="ECO:0000256" key="8">
    <source>
        <dbReference type="SAM" id="Phobius"/>
    </source>
</evidence>
<feature type="transmembrane region" description="Helical" evidence="8">
    <location>
        <begin position="115"/>
        <end position="133"/>
    </location>
</feature>
<dbReference type="GO" id="GO:0005886">
    <property type="term" value="C:plasma membrane"/>
    <property type="evidence" value="ECO:0007669"/>
    <property type="project" value="UniProtKB-SubCell"/>
</dbReference>
<feature type="transmembrane region" description="Helical" evidence="8">
    <location>
        <begin position="38"/>
        <end position="58"/>
    </location>
</feature>
<evidence type="ECO:0000259" key="9">
    <source>
        <dbReference type="Pfam" id="PF00361"/>
    </source>
</evidence>
<evidence type="ECO:0000256" key="3">
    <source>
        <dbReference type="ARBA" id="ARBA00022475"/>
    </source>
</evidence>
<dbReference type="InterPro" id="IPR003918">
    <property type="entry name" value="NADH_UbQ_OxRdtase"/>
</dbReference>
<feature type="transmembrane region" description="Helical" evidence="8">
    <location>
        <begin position="247"/>
        <end position="266"/>
    </location>
</feature>
<evidence type="ECO:0000313" key="11">
    <source>
        <dbReference type="Proteomes" id="UP000186400"/>
    </source>
</evidence>
<feature type="transmembrane region" description="Helical" evidence="8">
    <location>
        <begin position="306"/>
        <end position="325"/>
    </location>
</feature>
<dbReference type="PANTHER" id="PTHR42703:SF1">
    <property type="entry name" value="NA(+)_H(+) ANTIPORTER SUBUNIT D1"/>
    <property type="match status" value="1"/>
</dbReference>
<evidence type="ECO:0000256" key="4">
    <source>
        <dbReference type="ARBA" id="ARBA00022692"/>
    </source>
</evidence>
<evidence type="ECO:0000313" key="10">
    <source>
        <dbReference type="EMBL" id="SIQ18897.1"/>
    </source>
</evidence>
<feature type="transmembrane region" description="Helical" evidence="8">
    <location>
        <begin position="12"/>
        <end position="32"/>
    </location>
</feature>
<accession>A0A1N6QQM9</accession>
<proteinExistence type="inferred from homology"/>
<organism evidence="10 11">
    <name type="scientific">Alkalispirochaeta americana</name>
    <dbReference type="NCBI Taxonomy" id="159291"/>
    <lineage>
        <taxon>Bacteria</taxon>
        <taxon>Pseudomonadati</taxon>
        <taxon>Spirochaetota</taxon>
        <taxon>Spirochaetia</taxon>
        <taxon>Spirochaetales</taxon>
        <taxon>Spirochaetaceae</taxon>
        <taxon>Alkalispirochaeta</taxon>
    </lineage>
</organism>
<evidence type="ECO:0000256" key="6">
    <source>
        <dbReference type="ARBA" id="ARBA00023136"/>
    </source>
</evidence>
<dbReference type="Proteomes" id="UP000186400">
    <property type="component" value="Unassembled WGS sequence"/>
</dbReference>
<dbReference type="InterPro" id="IPR050586">
    <property type="entry name" value="CPA3_Na-H_Antiporter_D"/>
</dbReference>
<evidence type="ECO:0000256" key="7">
    <source>
        <dbReference type="RuleBase" id="RU000320"/>
    </source>
</evidence>
<feature type="transmembrane region" description="Helical" evidence="8">
    <location>
        <begin position="337"/>
        <end position="355"/>
    </location>
</feature>
<feature type="transmembrane region" description="Helical" evidence="8">
    <location>
        <begin position="490"/>
        <end position="507"/>
    </location>
</feature>
<keyword evidence="4 7" id="KW-0812">Transmembrane</keyword>
<evidence type="ECO:0000256" key="5">
    <source>
        <dbReference type="ARBA" id="ARBA00022989"/>
    </source>
</evidence>
<evidence type="ECO:0000256" key="2">
    <source>
        <dbReference type="ARBA" id="ARBA00005346"/>
    </source>
</evidence>
<gene>
    <name evidence="10" type="ORF">SAMN05920897_10514</name>
</gene>
<dbReference type="PRINTS" id="PR01437">
    <property type="entry name" value="NUOXDRDTASE4"/>
</dbReference>
<comment type="subcellular location">
    <subcellularLocation>
        <location evidence="1">Cell membrane</location>
        <topology evidence="1">Multi-pass membrane protein</topology>
    </subcellularLocation>
    <subcellularLocation>
        <location evidence="7">Membrane</location>
        <topology evidence="7">Multi-pass membrane protein</topology>
    </subcellularLocation>
</comment>
<dbReference type="GO" id="GO:0008137">
    <property type="term" value="F:NADH dehydrogenase (ubiquinone) activity"/>
    <property type="evidence" value="ECO:0007669"/>
    <property type="project" value="InterPro"/>
</dbReference>
<feature type="transmembrane region" description="Helical" evidence="8">
    <location>
        <begin position="447"/>
        <end position="470"/>
    </location>
</feature>
<feature type="transmembrane region" description="Helical" evidence="8">
    <location>
        <begin position="278"/>
        <end position="299"/>
    </location>
</feature>
<feature type="transmembrane region" description="Helical" evidence="8">
    <location>
        <begin position="528"/>
        <end position="545"/>
    </location>
</feature>
<name>A0A1N6QQM9_9SPIO</name>
<keyword evidence="11" id="KW-1185">Reference proteome</keyword>
<protein>
    <submittedName>
        <fullName evidence="10">Multisubunit sodium/proton antiporter, MrpD subunit</fullName>
    </submittedName>
</protein>
<dbReference type="PANTHER" id="PTHR42703">
    <property type="entry name" value="NADH DEHYDROGENASE"/>
    <property type="match status" value="1"/>
</dbReference>
<feature type="transmembrane region" description="Helical" evidence="8">
    <location>
        <begin position="88"/>
        <end position="106"/>
    </location>
</feature>
<dbReference type="EMBL" id="FTMS01000005">
    <property type="protein sequence ID" value="SIQ18897.1"/>
    <property type="molecule type" value="Genomic_DNA"/>
</dbReference>
<dbReference type="InterPro" id="IPR001750">
    <property type="entry name" value="ND/Mrp_TM"/>
</dbReference>
<comment type="similarity">
    <text evidence="2">Belongs to the CPA3 antiporters (TC 2.A.63) subunit D family.</text>
</comment>
<sequence>MELLGLIVSRVSFGMTLHAIVLLPVLVGAVAFALPRVWYQNVLLAANGVLTLAALALFRQVRWEGAVVQSLASWPVPVAITLRADQLSAPWVLLTAVFFTGVFLFSTRGTYRDKTFLFLFMVLEAAILGIFLSGDLFNIYVLMELGMLAIAILIMYKQEKQAVYDAMLYLMMNFIAMAFMLLGIGYLYRLTGVLDLEEIHRRLVLLDDPRAGLVPYALIMTAVALKSALLPLFGWLPRAHGAASAPAIVSAVLSGVQVKVGVYLLVRLGQVFLPLVDAHFFFMVLGFLTSTAGFLLAIAQKDIKLILAYHTVSQVGLIVMGLNMGSQVAFWGGMYHMINHALFKGVLFLTAGIIIEEYGTRSYGEIRGVLRRMPAVGIATVAGVLGITGAPFFNGSISKYFIHQGLQGSPAELGLYLINFGTILSFVKYSTILLGDPPATTPSPRDPYVATVSLLFGGACLAGGLFGSAAVELFFGPALATGGALAPEKIAIFAATLVLALVTYRYLVCRIGSLLQAVRVFKFSFNQVTVFMTIFFGALLGYAYLVA</sequence>
<dbReference type="Pfam" id="PF00361">
    <property type="entry name" value="Proton_antipo_M"/>
    <property type="match status" value="1"/>
</dbReference>
<dbReference type="AlphaFoldDB" id="A0A1N6QQM9"/>
<keyword evidence="6 8" id="KW-0472">Membrane</keyword>
<reference evidence="10 11" key="1">
    <citation type="submission" date="2017-01" db="EMBL/GenBank/DDBJ databases">
        <authorList>
            <person name="Mah S.A."/>
            <person name="Swanson W.J."/>
            <person name="Moy G.W."/>
            <person name="Vacquier V.D."/>
        </authorList>
    </citation>
    <scope>NUCLEOTIDE SEQUENCE [LARGE SCALE GENOMIC DNA]</scope>
    <source>
        <strain evidence="10 11">ASpG1</strain>
    </source>
</reference>
<dbReference type="STRING" id="159291.SAMN05920897_10514"/>